<organism evidence="1 2">
    <name type="scientific">Ditylenchus dipsaci</name>
    <dbReference type="NCBI Taxonomy" id="166011"/>
    <lineage>
        <taxon>Eukaryota</taxon>
        <taxon>Metazoa</taxon>
        <taxon>Ecdysozoa</taxon>
        <taxon>Nematoda</taxon>
        <taxon>Chromadorea</taxon>
        <taxon>Rhabditida</taxon>
        <taxon>Tylenchina</taxon>
        <taxon>Tylenchomorpha</taxon>
        <taxon>Sphaerularioidea</taxon>
        <taxon>Anguinidae</taxon>
        <taxon>Anguininae</taxon>
        <taxon>Ditylenchus</taxon>
    </lineage>
</organism>
<name>A0A915D3I3_9BILA</name>
<protein>
    <submittedName>
        <fullName evidence="2">Uncharacterized protein</fullName>
    </submittedName>
</protein>
<keyword evidence="1" id="KW-1185">Reference proteome</keyword>
<dbReference type="AlphaFoldDB" id="A0A915D3I3"/>
<dbReference type="WBParaSite" id="jg1518">
    <property type="protein sequence ID" value="jg1518"/>
    <property type="gene ID" value="jg1518"/>
</dbReference>
<proteinExistence type="predicted"/>
<accession>A0A915D3I3</accession>
<sequence length="159" mass="18569">MLDVTEIDGLLGFAEKRSEKDVSEKKRKLSSKAIDRLKLLNVKEINRPLCSASIRKNGSEKDRKRTFLKKKRKLASKPIDELKFLDVKKLKVHLALLVIKKIDLSEKDRKRTLLKKKKALGELIDEIKLLDVTEKLMVHQALLLFEWMALRNNLWHGFQ</sequence>
<reference evidence="2" key="1">
    <citation type="submission" date="2022-11" db="UniProtKB">
        <authorList>
            <consortium name="WormBaseParasite"/>
        </authorList>
    </citation>
    <scope>IDENTIFICATION</scope>
</reference>
<evidence type="ECO:0000313" key="2">
    <source>
        <dbReference type="WBParaSite" id="jg1518"/>
    </source>
</evidence>
<dbReference type="Proteomes" id="UP000887574">
    <property type="component" value="Unplaced"/>
</dbReference>
<evidence type="ECO:0000313" key="1">
    <source>
        <dbReference type="Proteomes" id="UP000887574"/>
    </source>
</evidence>